<reference evidence="3" key="1">
    <citation type="submission" date="2025-05" db="UniProtKB">
        <authorList>
            <consortium name="Ensembl"/>
        </authorList>
    </citation>
    <scope>IDENTIFICATION</scope>
</reference>
<dbReference type="GO" id="GO:0003676">
    <property type="term" value="F:nucleic acid binding"/>
    <property type="evidence" value="ECO:0007669"/>
    <property type="project" value="InterPro"/>
</dbReference>
<dbReference type="Gene3D" id="3.30.160.60">
    <property type="entry name" value="Classic Zinc Finger"/>
    <property type="match status" value="1"/>
</dbReference>
<dbReference type="Ensembl" id="ENSEBUT00000026046.1">
    <property type="protein sequence ID" value="ENSEBUP00000025470.1"/>
    <property type="gene ID" value="ENSEBUG00000015703.1"/>
</dbReference>
<organism evidence="3 4">
    <name type="scientific">Eptatretus burgeri</name>
    <name type="common">Inshore hagfish</name>
    <dbReference type="NCBI Taxonomy" id="7764"/>
    <lineage>
        <taxon>Eukaryota</taxon>
        <taxon>Metazoa</taxon>
        <taxon>Chordata</taxon>
        <taxon>Craniata</taxon>
        <taxon>Vertebrata</taxon>
        <taxon>Cyclostomata</taxon>
        <taxon>Myxini</taxon>
        <taxon>Myxiniformes</taxon>
        <taxon>Myxinidae</taxon>
        <taxon>Eptatretinae</taxon>
        <taxon>Eptatretus</taxon>
    </lineage>
</organism>
<proteinExistence type="predicted"/>
<evidence type="ECO:0000259" key="2">
    <source>
        <dbReference type="SMART" id="SM00451"/>
    </source>
</evidence>
<keyword evidence="4" id="KW-1185">Reference proteome</keyword>
<dbReference type="AlphaFoldDB" id="A0A8C4X1C1"/>
<dbReference type="InterPro" id="IPR013087">
    <property type="entry name" value="Znf_C2H2_type"/>
</dbReference>
<dbReference type="Ensembl" id="ENSEBUT00000026053.1">
    <property type="protein sequence ID" value="ENSEBUP00000025477.1"/>
    <property type="gene ID" value="ENSEBUG00000015703.1"/>
</dbReference>
<name>A0A8C4X1C1_EPTBU</name>
<accession>A0A8C4X1C1</accession>
<dbReference type="InterPro" id="IPR003604">
    <property type="entry name" value="Matrin/U1-like-C_Znf_C2H2"/>
</dbReference>
<dbReference type="SUPFAM" id="SSF57667">
    <property type="entry name" value="beta-beta-alpha zinc fingers"/>
    <property type="match status" value="1"/>
</dbReference>
<feature type="compositionally biased region" description="Polar residues" evidence="1">
    <location>
        <begin position="39"/>
        <end position="51"/>
    </location>
</feature>
<protein>
    <recommendedName>
        <fullName evidence="2">U1-type domain-containing protein</fullName>
    </recommendedName>
</protein>
<dbReference type="InterPro" id="IPR036236">
    <property type="entry name" value="Znf_C2H2_sf"/>
</dbReference>
<sequence>MKIVEIPFGETQPLENLLPSDVPSTSSTAPRQGTYDGNGCNNSQLQSSEHTTYATATTEPLADGWTFPSLLCDPWNLPLPADSRARNDEEWQYMSGVMETGWEGGCDCENAAPATQGQPGERMPRAIPTFCQVCNIQLNSATQTQIHMLGKSHRKKLQQLDGGGVASPVPMMLLGDMCCI</sequence>
<dbReference type="SMART" id="SM00451">
    <property type="entry name" value="ZnF_U1"/>
    <property type="match status" value="1"/>
</dbReference>
<evidence type="ECO:0000256" key="1">
    <source>
        <dbReference type="SAM" id="MobiDB-lite"/>
    </source>
</evidence>
<dbReference type="Pfam" id="PF12874">
    <property type="entry name" value="zf-met"/>
    <property type="match status" value="1"/>
</dbReference>
<dbReference type="Proteomes" id="UP000694388">
    <property type="component" value="Unplaced"/>
</dbReference>
<evidence type="ECO:0000313" key="3">
    <source>
        <dbReference type="Ensembl" id="ENSEBUP00000025470.1"/>
    </source>
</evidence>
<feature type="region of interest" description="Disordered" evidence="1">
    <location>
        <begin position="13"/>
        <end position="51"/>
    </location>
</feature>
<evidence type="ECO:0000313" key="4">
    <source>
        <dbReference type="Proteomes" id="UP000694388"/>
    </source>
</evidence>
<dbReference type="Ensembl" id="ENSEBUT00000026050.1">
    <property type="protein sequence ID" value="ENSEBUP00000025474.1"/>
    <property type="gene ID" value="ENSEBUG00000015703.1"/>
</dbReference>
<feature type="domain" description="U1-type" evidence="2">
    <location>
        <begin position="126"/>
        <end position="160"/>
    </location>
</feature>
<feature type="compositionally biased region" description="Polar residues" evidence="1">
    <location>
        <begin position="22"/>
        <end position="31"/>
    </location>
</feature>
<dbReference type="GO" id="GO:0008270">
    <property type="term" value="F:zinc ion binding"/>
    <property type="evidence" value="ECO:0007669"/>
    <property type="project" value="InterPro"/>
</dbReference>